<dbReference type="PANTHER" id="PTHR45685:SF1">
    <property type="entry name" value="HELICASE SRCAP"/>
    <property type="match status" value="1"/>
</dbReference>
<dbReference type="PANTHER" id="PTHR45685">
    <property type="entry name" value="HELICASE SRCAP-RELATED"/>
    <property type="match status" value="1"/>
</dbReference>
<feature type="compositionally biased region" description="Polar residues" evidence="10">
    <location>
        <begin position="1861"/>
        <end position="1870"/>
    </location>
</feature>
<evidence type="ECO:0000256" key="9">
    <source>
        <dbReference type="ARBA" id="ARBA00023163"/>
    </source>
</evidence>
<evidence type="ECO:0000256" key="8">
    <source>
        <dbReference type="ARBA" id="ARBA00023125"/>
    </source>
</evidence>
<dbReference type="InterPro" id="IPR038718">
    <property type="entry name" value="SNF2-like_sf"/>
</dbReference>
<dbReference type="GO" id="GO:0042393">
    <property type="term" value="F:histone binding"/>
    <property type="evidence" value="ECO:0007669"/>
    <property type="project" value="TreeGrafter"/>
</dbReference>
<keyword evidence="9" id="KW-0804">Transcription</keyword>
<feature type="region of interest" description="Disordered" evidence="10">
    <location>
        <begin position="1276"/>
        <end position="1325"/>
    </location>
</feature>
<dbReference type="Gene3D" id="3.40.50.10810">
    <property type="entry name" value="Tandem AAA-ATPase domain"/>
    <property type="match status" value="1"/>
</dbReference>
<feature type="compositionally biased region" description="Basic and acidic residues" evidence="10">
    <location>
        <begin position="1508"/>
        <end position="1533"/>
    </location>
</feature>
<dbReference type="InterPro" id="IPR001650">
    <property type="entry name" value="Helicase_C-like"/>
</dbReference>
<name>A0A8C4R3L7_EPTBU</name>
<feature type="compositionally biased region" description="Polar residues" evidence="10">
    <location>
        <begin position="198"/>
        <end position="209"/>
    </location>
</feature>
<evidence type="ECO:0000256" key="10">
    <source>
        <dbReference type="SAM" id="MobiDB-lite"/>
    </source>
</evidence>
<feature type="region of interest" description="Disordered" evidence="10">
    <location>
        <begin position="1171"/>
        <end position="1196"/>
    </location>
</feature>
<keyword evidence="13" id="KW-1185">Reference proteome</keyword>
<feature type="region of interest" description="Disordered" evidence="10">
    <location>
        <begin position="1435"/>
        <end position="1456"/>
    </location>
</feature>
<evidence type="ECO:0000259" key="11">
    <source>
        <dbReference type="PROSITE" id="PS51194"/>
    </source>
</evidence>
<keyword evidence="6" id="KW-0067">ATP-binding</keyword>
<feature type="region of interest" description="Disordered" evidence="10">
    <location>
        <begin position="1715"/>
        <end position="1742"/>
    </location>
</feature>
<keyword evidence="5" id="KW-0347">Helicase</keyword>
<feature type="region of interest" description="Disordered" evidence="10">
    <location>
        <begin position="191"/>
        <end position="210"/>
    </location>
</feature>
<dbReference type="InterPro" id="IPR027417">
    <property type="entry name" value="P-loop_NTPase"/>
</dbReference>
<evidence type="ECO:0000256" key="2">
    <source>
        <dbReference type="ARBA" id="ARBA00009220"/>
    </source>
</evidence>
<feature type="domain" description="Helicase C-terminal" evidence="11">
    <location>
        <begin position="1000"/>
        <end position="1150"/>
    </location>
</feature>
<dbReference type="GO" id="GO:0003677">
    <property type="term" value="F:DNA binding"/>
    <property type="evidence" value="ECO:0007669"/>
    <property type="project" value="UniProtKB-KW"/>
</dbReference>
<dbReference type="Pfam" id="PF00271">
    <property type="entry name" value="Helicase_C"/>
    <property type="match status" value="1"/>
</dbReference>
<dbReference type="GO" id="GO:0004386">
    <property type="term" value="F:helicase activity"/>
    <property type="evidence" value="ECO:0007669"/>
    <property type="project" value="UniProtKB-KW"/>
</dbReference>
<dbReference type="GO" id="GO:0016887">
    <property type="term" value="F:ATP hydrolysis activity"/>
    <property type="evidence" value="ECO:0007669"/>
    <property type="project" value="TreeGrafter"/>
</dbReference>
<dbReference type="Proteomes" id="UP000694388">
    <property type="component" value="Unplaced"/>
</dbReference>
<keyword evidence="8" id="KW-0238">DNA-binding</keyword>
<feature type="compositionally biased region" description="Basic and acidic residues" evidence="10">
    <location>
        <begin position="1282"/>
        <end position="1299"/>
    </location>
</feature>
<feature type="compositionally biased region" description="Polar residues" evidence="10">
    <location>
        <begin position="761"/>
        <end position="773"/>
    </location>
</feature>
<feature type="compositionally biased region" description="Low complexity" evidence="10">
    <location>
        <begin position="1801"/>
        <end position="1823"/>
    </location>
</feature>
<feature type="region of interest" description="Disordered" evidence="10">
    <location>
        <begin position="729"/>
        <end position="799"/>
    </location>
</feature>
<evidence type="ECO:0000256" key="5">
    <source>
        <dbReference type="ARBA" id="ARBA00022806"/>
    </source>
</evidence>
<comment type="similarity">
    <text evidence="2">Belongs to the SNF2/RAD54 helicase family. SWR1 subfamily.</text>
</comment>
<protein>
    <recommendedName>
        <fullName evidence="11">Helicase C-terminal domain-containing protein</fullName>
    </recommendedName>
</protein>
<dbReference type="Pfam" id="PF00176">
    <property type="entry name" value="SNF2-rel_dom"/>
    <property type="match status" value="1"/>
</dbReference>
<dbReference type="SMART" id="SM00490">
    <property type="entry name" value="HELICc"/>
    <property type="match status" value="1"/>
</dbReference>
<proteinExistence type="inferred from homology"/>
<evidence type="ECO:0000256" key="6">
    <source>
        <dbReference type="ARBA" id="ARBA00022840"/>
    </source>
</evidence>
<dbReference type="InterPro" id="IPR049730">
    <property type="entry name" value="SNF2/RAD54-like_C"/>
</dbReference>
<evidence type="ECO:0000256" key="4">
    <source>
        <dbReference type="ARBA" id="ARBA00022801"/>
    </source>
</evidence>
<evidence type="ECO:0000256" key="7">
    <source>
        <dbReference type="ARBA" id="ARBA00023015"/>
    </source>
</evidence>
<feature type="region of interest" description="Disordered" evidence="10">
    <location>
        <begin position="1499"/>
        <end position="1544"/>
    </location>
</feature>
<dbReference type="PROSITE" id="PS51194">
    <property type="entry name" value="HELICASE_CTER"/>
    <property type="match status" value="1"/>
</dbReference>
<accession>A0A8C4R3L7</accession>
<dbReference type="InterPro" id="IPR050520">
    <property type="entry name" value="INO80/SWR1_helicase"/>
</dbReference>
<dbReference type="GO" id="GO:0005524">
    <property type="term" value="F:ATP binding"/>
    <property type="evidence" value="ECO:0007669"/>
    <property type="project" value="UniProtKB-KW"/>
</dbReference>
<keyword evidence="4" id="KW-0378">Hydrolase</keyword>
<keyword evidence="3" id="KW-0547">Nucleotide-binding</keyword>
<feature type="region of interest" description="Disordered" evidence="10">
    <location>
        <begin position="1839"/>
        <end position="1902"/>
    </location>
</feature>
<dbReference type="Ensembl" id="ENSEBUT00000023757.1">
    <property type="protein sequence ID" value="ENSEBUP00000023181.1"/>
    <property type="gene ID" value="ENSEBUG00000014239.1"/>
</dbReference>
<dbReference type="SUPFAM" id="SSF52540">
    <property type="entry name" value="P-loop containing nucleoside triphosphate hydrolases"/>
    <property type="match status" value="2"/>
</dbReference>
<keyword evidence="7" id="KW-0805">Transcription regulation</keyword>
<feature type="compositionally biased region" description="Polar residues" evidence="10">
    <location>
        <begin position="733"/>
        <end position="754"/>
    </location>
</feature>
<sequence>MQVLRPFLLRRVKMDVEKQMPKKYEHVVRCRLSKRQRFLYDDFMSQASTKETLESGHFMSVINILMQLRKVCNHPNLFDPRPISSPFITQGICYSTASLVLSACELDPWKSVDLSIFDLINLEGRLSRYEAEVFLPNRKVNQKLIEEISSSPDPPPRPKPVKMKVNRMVQPVQKPDGRTVVVVSSSKVTCTDSHKQGSEQSSIPAQTLPQRAPTIQKLGVSSLVTSAAAVKQPSDIKVLHVIPGVTSAPNPSPQAAVIAGKQESPGSGLHNVPLSKVPEATVSSVPQLQHAPCVLSVGSKDGSAQAGHKQVQRINKGVTMDTTVTSCPVATIMQSTAVAQPKGQIFPLPVAPAATTTTGALNRAPRVFAALPVQQVAPSLISAGRSALQTTVATPIVPSAPLRMVQSNPTTTVGSPRPQLLQGCTAPGGTVQQRVVLTPQTQARLPTGEVISIAQLAALMNQSPPGQPLTLHIQGNKLALACSPIRMINPTPQQHLQMQGGIVHVIKPSGQGQVAAVTPLQTVSSAAKMIQVSRPIASPFQNRPRTPTLLVAHTASLSPAARPNIPSTNIIRAVSQTATVGCLPVGLQAVRPRQLSVPTAHLVFSSTSQLALASSSQAAVASASQAAVAFMPQVAVASTPQVAVAAVASTPQVAVASVSQAAVASVPQATLASAPQTAVASAPQAAVASAPQVAVASAPQVAVASSPQAAVASSPQAAVASVSQEAVHLPVSTKPSQPIHSASATKSSSNQTIKQIPEIQSIRQGSHFSTTSVAKPAPARTTIRVPSIPIPTPLERPQTRRITAAQQKLEKPETSPLQLSWLEKLRVQRHTERLDRLYTVTARRCAASPIYGVEVLRMCDLRGDYGYTDTSPVHGGSWSWVGAVHWLRCKPGAQPEHQTCFGRQTAAISAMIALPEKRLAQLQNIIDRFIFVVPPVEAPPISLHTCHPPPWMVHGERVLRRTLHDELSPRSAYLHRIRCNMRTQFPDLRLIQYDCGKLQTLDILLRRFKAGTHRVLIFTQMTRMLDILEQFLNFHGYIYLRLDGTTRVEQRQALMDLFNADPRIFCFILSTRSGGVGVNLTGADTVVFYDSDWNPTMDAQAQDRCHRIGQTRDVHIYRLIGERTVEENILKKANQKRMLGDVAIEGGNFTTAYFKQQTIRELFENPEEISRQEAAGVASAAQPLHGDDDGNPSRDNIFEQALGRAEDEEDTKAANLAKAEQVAELAEFSEVATEEGDDGEVREDEEPSKAEEEINALVEQLTPIERYALKLLENSLAPDADESQKARDTSNAAKKESHAARPSAFTESGNLGCADDITQSREETEEFMLRERHMQKTTDQLHSVIHSPKLDTSGIDADPAATTKVIDTSPLKYHDCSRKPSDVIEHSQKFEASTDNAQEEQVPSADYQEQMFERSSMTSLLPQQSENVEPIEENVEPIEENVEPIEENVEPIDENVEPIDENVEPIEENVTPSRHSPVEQDPGGLHVLRIAKINPIPLPISESPQSVEPKDYHEEPADIGEKSDDAVVGKDETPSCLEDEPTTIPSQLFSDTLISNSKIQDHIDSSVESLNITSSVAALDESMEFRNKLLQNECDTSVNEHPASSPGKNKLTDMETTTEEPPLKKPRIYISEDVKEHEEPAAPAADSLKGISDDVKKENGNRRGKLQILARGHRIGRRLPSGSSPVRTRSSKRVLALERLLNMPCHSRRGTFVTGRRRKAKRVERVVERSKKSKGTLSMQHHGKDMVVNQGTQHDSEKARRELCTDSIMRRQGQIMRSLRRKNIYKQKLDGEPPVKLGRQEAQSSGASKAEAASSTSSERPSSPVITRASLRLSVLCQSPTRTVPPPLKRQERARRVLSFGQKSEGSSTPGRACDASGLSPTKRVTRQAIRRRSARPSNDWD</sequence>
<evidence type="ECO:0000313" key="13">
    <source>
        <dbReference type="Proteomes" id="UP000694388"/>
    </source>
</evidence>
<dbReference type="FunFam" id="3.40.50.300:FF:000529">
    <property type="entry name" value="helicase SRCAP isoform X1"/>
    <property type="match status" value="1"/>
</dbReference>
<evidence type="ECO:0000256" key="3">
    <source>
        <dbReference type="ARBA" id="ARBA00022741"/>
    </source>
</evidence>
<feature type="region of interest" description="Disordered" evidence="10">
    <location>
        <begin position="1224"/>
        <end position="1252"/>
    </location>
</feature>
<dbReference type="Gene3D" id="3.40.50.300">
    <property type="entry name" value="P-loop containing nucleotide triphosphate hydrolases"/>
    <property type="match status" value="2"/>
</dbReference>
<feature type="region of interest" description="Disordered" evidence="10">
    <location>
        <begin position="1596"/>
        <end position="1621"/>
    </location>
</feature>
<dbReference type="InterPro" id="IPR000330">
    <property type="entry name" value="SNF2_N"/>
</dbReference>
<feature type="compositionally biased region" description="Basic residues" evidence="10">
    <location>
        <begin position="1884"/>
        <end position="1895"/>
    </location>
</feature>
<evidence type="ECO:0000256" key="1">
    <source>
        <dbReference type="ARBA" id="ARBA00004123"/>
    </source>
</evidence>
<dbReference type="GO" id="GO:0000812">
    <property type="term" value="C:Swr1 complex"/>
    <property type="evidence" value="ECO:0007669"/>
    <property type="project" value="TreeGrafter"/>
</dbReference>
<organism evidence="12 13">
    <name type="scientific">Eptatretus burgeri</name>
    <name type="common">Inshore hagfish</name>
    <dbReference type="NCBI Taxonomy" id="7764"/>
    <lineage>
        <taxon>Eukaryota</taxon>
        <taxon>Metazoa</taxon>
        <taxon>Chordata</taxon>
        <taxon>Craniata</taxon>
        <taxon>Vertebrata</taxon>
        <taxon>Cyclostomata</taxon>
        <taxon>Myxini</taxon>
        <taxon>Myxiniformes</taxon>
        <taxon>Myxinidae</taxon>
        <taxon>Eptatretinae</taxon>
        <taxon>Eptatretus</taxon>
    </lineage>
</organism>
<evidence type="ECO:0000313" key="12">
    <source>
        <dbReference type="Ensembl" id="ENSEBUP00000023181.1"/>
    </source>
</evidence>
<reference evidence="12" key="1">
    <citation type="submission" date="2025-08" db="UniProtKB">
        <authorList>
            <consortium name="Ensembl"/>
        </authorList>
    </citation>
    <scope>IDENTIFICATION</scope>
</reference>
<dbReference type="GeneTree" id="ENSGT00940000157457"/>
<feature type="region of interest" description="Disordered" evidence="10">
    <location>
        <begin position="1777"/>
        <end position="1826"/>
    </location>
</feature>
<dbReference type="CDD" id="cd18793">
    <property type="entry name" value="SF2_C_SNF"/>
    <property type="match status" value="1"/>
</dbReference>
<dbReference type="GO" id="GO:0006338">
    <property type="term" value="P:chromatin remodeling"/>
    <property type="evidence" value="ECO:0007669"/>
    <property type="project" value="TreeGrafter"/>
</dbReference>
<comment type="subcellular location">
    <subcellularLocation>
        <location evidence="1">Nucleus</location>
    </subcellularLocation>
</comment>
<feature type="compositionally biased region" description="Acidic residues" evidence="10">
    <location>
        <begin position="1232"/>
        <end position="1246"/>
    </location>
</feature>
<reference evidence="12" key="2">
    <citation type="submission" date="2025-09" db="UniProtKB">
        <authorList>
            <consortium name="Ensembl"/>
        </authorList>
    </citation>
    <scope>IDENTIFICATION</scope>
</reference>